<proteinExistence type="predicted"/>
<feature type="domain" description="PAS" evidence="2">
    <location>
        <begin position="34"/>
        <end position="71"/>
    </location>
</feature>
<dbReference type="CDD" id="cd01948">
    <property type="entry name" value="EAL"/>
    <property type="match status" value="1"/>
</dbReference>
<dbReference type="InterPro" id="IPR035965">
    <property type="entry name" value="PAS-like_dom_sf"/>
</dbReference>
<reference evidence="6 7" key="1">
    <citation type="submission" date="2024-08" db="EMBL/GenBank/DDBJ databases">
        <title>Genome mining of Saccharopolyspora cebuensis PGLac3 from Nigerian medicinal plant.</title>
        <authorList>
            <person name="Ezeobiora C.E."/>
            <person name="Igbokwe N.H."/>
            <person name="Amin D.H."/>
            <person name="Mendie U.E."/>
        </authorList>
    </citation>
    <scope>NUCLEOTIDE SEQUENCE [LARGE SCALE GENOMIC DNA]</scope>
    <source>
        <strain evidence="6 7">PGLac3</strain>
    </source>
</reference>
<protein>
    <submittedName>
        <fullName evidence="6">Bifunctional diguanylate cyclase/phosphodiesterase</fullName>
    </submittedName>
</protein>
<evidence type="ECO:0000313" key="7">
    <source>
        <dbReference type="Proteomes" id="UP001564626"/>
    </source>
</evidence>
<dbReference type="Pfam" id="PF13426">
    <property type="entry name" value="PAS_9"/>
    <property type="match status" value="1"/>
</dbReference>
<dbReference type="InterPro" id="IPR029787">
    <property type="entry name" value="Nucleotide_cyclase"/>
</dbReference>
<dbReference type="PROSITE" id="PS50113">
    <property type="entry name" value="PAC"/>
    <property type="match status" value="1"/>
</dbReference>
<dbReference type="PROSITE" id="PS50887">
    <property type="entry name" value="GGDEF"/>
    <property type="match status" value="1"/>
</dbReference>
<dbReference type="Pfam" id="PF00563">
    <property type="entry name" value="EAL"/>
    <property type="match status" value="1"/>
</dbReference>
<dbReference type="PANTHER" id="PTHR44757:SF2">
    <property type="entry name" value="BIOFILM ARCHITECTURE MAINTENANCE PROTEIN MBAA"/>
    <property type="match status" value="1"/>
</dbReference>
<dbReference type="SUPFAM" id="SSF55073">
    <property type="entry name" value="Nucleotide cyclase"/>
    <property type="match status" value="1"/>
</dbReference>
<dbReference type="CDD" id="cd00130">
    <property type="entry name" value="PAS"/>
    <property type="match status" value="2"/>
</dbReference>
<dbReference type="SUPFAM" id="SSF141868">
    <property type="entry name" value="EAL domain-like"/>
    <property type="match status" value="1"/>
</dbReference>
<accession>A0ABV4CB59</accession>
<dbReference type="PANTHER" id="PTHR44757">
    <property type="entry name" value="DIGUANYLATE CYCLASE DGCP"/>
    <property type="match status" value="1"/>
</dbReference>
<feature type="region of interest" description="Disordered" evidence="1">
    <location>
        <begin position="1"/>
        <end position="24"/>
    </location>
</feature>
<dbReference type="InterPro" id="IPR000014">
    <property type="entry name" value="PAS"/>
</dbReference>
<evidence type="ECO:0000259" key="5">
    <source>
        <dbReference type="PROSITE" id="PS50887"/>
    </source>
</evidence>
<dbReference type="SMART" id="SM00267">
    <property type="entry name" value="GGDEF"/>
    <property type="match status" value="1"/>
</dbReference>
<feature type="domain" description="EAL" evidence="4">
    <location>
        <begin position="433"/>
        <end position="686"/>
    </location>
</feature>
<dbReference type="PROSITE" id="PS50883">
    <property type="entry name" value="EAL"/>
    <property type="match status" value="1"/>
</dbReference>
<dbReference type="Pfam" id="PF00990">
    <property type="entry name" value="GGDEF"/>
    <property type="match status" value="1"/>
</dbReference>
<sequence length="690" mass="75446">MTDPEGGAAPSDREALSRSRAALREHSGEGTVAIVSLDVGGRVVTWNAEAERLQGYTGEEIIGRHFSVFYPPEEASEGFPDAELTRTAEIGVHIDEGWRVRRDGTRFWAYTVLAAQQGESGDLRGFIKVIRDETETHARHQRSYQRFTDLFGLAPVGVAFFDEADRVRECNDALCGLLGRSRAELLGARGLELLHPDDQEFGLTAPRARKEAGGGAGQRVLARSDGQRVVCEVRSALSVQDDGSRFWLVVFQDVTERIRRTEELRYQVTHDPLTGLPNRQGVAELLASSSERMGLLLCDIDNFKRVNDSLGHAAGDELIVQAGRRLAAALPEGCAVARLSGDEFLVVLEDVESVESLRWCADHVARVLRMVSPIREHLVRVTASVGAAMFPSGEMTGEDLLRFADAAVFRAKRSGTGQVALADPAMATRAAQQVRMEGELAEALRTDGLELYYQPVVDAQRRIVTAEALLRWPHPEFGLLGPDVVLTTAEQGDLLREVDLWVLRTALREAADWPRVHGRDVRVALNLSAKITTELAFLETIGETLTGCRIDARRVVLEVTETSLVDVSTVAREGMGRLIERGATFAVDDFGTGYSSLARLKDLPAGIIKLDRQFVSGLEHEEADRAIVRSAIDLAHATGRSCVAEGVETAAQFELLTAMGADTFQGWLFARAMPVAKLRELLAVGSLPLP</sequence>
<dbReference type="InterPro" id="IPR043128">
    <property type="entry name" value="Rev_trsase/Diguanyl_cyclase"/>
</dbReference>
<evidence type="ECO:0000259" key="4">
    <source>
        <dbReference type="PROSITE" id="PS50883"/>
    </source>
</evidence>
<dbReference type="EMBL" id="JBGEHV010000001">
    <property type="protein sequence ID" value="MEY8037994.1"/>
    <property type="molecule type" value="Genomic_DNA"/>
</dbReference>
<dbReference type="Proteomes" id="UP001564626">
    <property type="component" value="Unassembled WGS sequence"/>
</dbReference>
<dbReference type="InterPro" id="IPR035919">
    <property type="entry name" value="EAL_sf"/>
</dbReference>
<dbReference type="InterPro" id="IPR013767">
    <property type="entry name" value="PAS_fold"/>
</dbReference>
<dbReference type="RefSeq" id="WP_345366266.1">
    <property type="nucleotide sequence ID" value="NZ_BAABII010000016.1"/>
</dbReference>
<dbReference type="InterPro" id="IPR000700">
    <property type="entry name" value="PAS-assoc_C"/>
</dbReference>
<feature type="domain" description="PAS" evidence="2">
    <location>
        <begin position="143"/>
        <end position="200"/>
    </location>
</feature>
<dbReference type="InterPro" id="IPR001610">
    <property type="entry name" value="PAC"/>
</dbReference>
<dbReference type="SMART" id="SM00052">
    <property type="entry name" value="EAL"/>
    <property type="match status" value="1"/>
</dbReference>
<keyword evidence="7" id="KW-1185">Reference proteome</keyword>
<evidence type="ECO:0000259" key="3">
    <source>
        <dbReference type="PROSITE" id="PS50113"/>
    </source>
</evidence>
<feature type="compositionally biased region" description="Basic and acidic residues" evidence="1">
    <location>
        <begin position="11"/>
        <end position="24"/>
    </location>
</feature>
<dbReference type="InterPro" id="IPR052155">
    <property type="entry name" value="Biofilm_reg_signaling"/>
</dbReference>
<dbReference type="Pfam" id="PF00989">
    <property type="entry name" value="PAS"/>
    <property type="match status" value="1"/>
</dbReference>
<organism evidence="6 7">
    <name type="scientific">Saccharopolyspora cebuensis</name>
    <dbReference type="NCBI Taxonomy" id="418759"/>
    <lineage>
        <taxon>Bacteria</taxon>
        <taxon>Bacillati</taxon>
        <taxon>Actinomycetota</taxon>
        <taxon>Actinomycetes</taxon>
        <taxon>Pseudonocardiales</taxon>
        <taxon>Pseudonocardiaceae</taxon>
        <taxon>Saccharopolyspora</taxon>
    </lineage>
</organism>
<dbReference type="CDD" id="cd01949">
    <property type="entry name" value="GGDEF"/>
    <property type="match status" value="1"/>
</dbReference>
<dbReference type="SUPFAM" id="SSF55785">
    <property type="entry name" value="PYP-like sensor domain (PAS domain)"/>
    <property type="match status" value="2"/>
</dbReference>
<dbReference type="Gene3D" id="3.30.450.20">
    <property type="entry name" value="PAS domain"/>
    <property type="match status" value="2"/>
</dbReference>
<dbReference type="Gene3D" id="3.30.70.270">
    <property type="match status" value="1"/>
</dbReference>
<feature type="domain" description="PAC" evidence="3">
    <location>
        <begin position="93"/>
        <end position="145"/>
    </location>
</feature>
<evidence type="ECO:0000256" key="1">
    <source>
        <dbReference type="SAM" id="MobiDB-lite"/>
    </source>
</evidence>
<dbReference type="PROSITE" id="PS50112">
    <property type="entry name" value="PAS"/>
    <property type="match status" value="2"/>
</dbReference>
<dbReference type="SMART" id="SM00086">
    <property type="entry name" value="PAC"/>
    <property type="match status" value="2"/>
</dbReference>
<dbReference type="InterPro" id="IPR000160">
    <property type="entry name" value="GGDEF_dom"/>
</dbReference>
<name>A0ABV4CB59_9PSEU</name>
<dbReference type="InterPro" id="IPR001633">
    <property type="entry name" value="EAL_dom"/>
</dbReference>
<dbReference type="SMART" id="SM00091">
    <property type="entry name" value="PAS"/>
    <property type="match status" value="2"/>
</dbReference>
<evidence type="ECO:0000259" key="2">
    <source>
        <dbReference type="PROSITE" id="PS50112"/>
    </source>
</evidence>
<gene>
    <name evidence="6" type="ORF">AB8O55_01155</name>
</gene>
<comment type="caution">
    <text evidence="6">The sequence shown here is derived from an EMBL/GenBank/DDBJ whole genome shotgun (WGS) entry which is preliminary data.</text>
</comment>
<feature type="domain" description="GGDEF" evidence="5">
    <location>
        <begin position="291"/>
        <end position="424"/>
    </location>
</feature>
<dbReference type="Gene3D" id="3.20.20.450">
    <property type="entry name" value="EAL domain"/>
    <property type="match status" value="1"/>
</dbReference>
<evidence type="ECO:0000313" key="6">
    <source>
        <dbReference type="EMBL" id="MEY8037994.1"/>
    </source>
</evidence>
<dbReference type="NCBIfam" id="TIGR00229">
    <property type="entry name" value="sensory_box"/>
    <property type="match status" value="2"/>
</dbReference>
<dbReference type="NCBIfam" id="TIGR00254">
    <property type="entry name" value="GGDEF"/>
    <property type="match status" value="1"/>
</dbReference>